<keyword evidence="5" id="KW-1185">Reference proteome</keyword>
<feature type="transmembrane region" description="Helical" evidence="3">
    <location>
        <begin position="552"/>
        <end position="576"/>
    </location>
</feature>
<sequence length="623" mass="69742">MFAPSPAALLRNALRVLVPVSVVLTVYIYLYPVFNQCAFPLPPDSASIQNSTEDSTSSSNSETTAFLRTLGLHLPSPAQSLLASRNGHITSRKLAPFRLLALGDPQLEGDTSIPNANSDTSFPNLLHAWRLATFQSLPNDDEDDDSSDYVHPVLSERMRQTLHDLVDFCFLDIPNTFESSRKRIDLFGNDFYLAHIARLMRWWAVPTHVSVLGDLLGSQWVDDDEFERRASRFWGRVLPDGERVPDELARFPQDKYDLTGYLGGNKTSETEAWTRRIINVAGNHDIGYAGDITPERLERFERVFGKANYELRFELPLDRLSEEVRSVARNETTNPDSAFLVPELRIINLNDMNLDTPATDNDIQDQTYAFVNAAINTASGVEYRGHFTIVLTHIPLHKPEGICVDSPHFAFYDEDGTLREQNLLSTDASEGFLQGIFGMHGDRHAPGGGRGRRGVILNGHDHEGCDTFHYINQSNLIKNEDRKWEVARWKDAAAAGILGQERNGLPGVREITVRSMMGEFGGNAGLLSAWFDEDAWEWRVDYATCALGRQHWWWAVHVVDAVTVGVLLVFAGVAMVEAMTATKLQWPRREQGRKTENTTVAPSEAAFKAGNKSTVAASSIRRR</sequence>
<name>A0ABP0DSG9_9PEZI</name>
<feature type="transmembrane region" description="Helical" evidence="3">
    <location>
        <begin position="12"/>
        <end position="34"/>
    </location>
</feature>
<reference evidence="4 5" key="1">
    <citation type="submission" date="2024-01" db="EMBL/GenBank/DDBJ databases">
        <authorList>
            <person name="Allen C."/>
            <person name="Tagirdzhanova G."/>
        </authorList>
    </citation>
    <scope>NUCLEOTIDE SEQUENCE [LARGE SCALE GENOMIC DNA]</scope>
    <source>
        <strain evidence="4 5">CBS 573.63</strain>
    </source>
</reference>
<keyword evidence="3" id="KW-0812">Transmembrane</keyword>
<keyword evidence="1 3" id="KW-0472">Membrane</keyword>
<accession>A0ABP0DSG9</accession>
<dbReference type="Proteomes" id="UP001642501">
    <property type="component" value="Unassembled WGS sequence"/>
</dbReference>
<gene>
    <name evidence="4" type="ORF">SEPCBS57363_004181</name>
</gene>
<dbReference type="InterPro" id="IPR029052">
    <property type="entry name" value="Metallo-depent_PP-like"/>
</dbReference>
<evidence type="ECO:0000256" key="3">
    <source>
        <dbReference type="SAM" id="Phobius"/>
    </source>
</evidence>
<dbReference type="PANTHER" id="PTHR13315:SF1">
    <property type="entry name" value="PROTEIN TED1"/>
    <property type="match status" value="1"/>
</dbReference>
<dbReference type="SUPFAM" id="SSF56300">
    <property type="entry name" value="Metallo-dependent phosphatases"/>
    <property type="match status" value="1"/>
</dbReference>
<evidence type="ECO:0008006" key="6">
    <source>
        <dbReference type="Google" id="ProtNLM"/>
    </source>
</evidence>
<dbReference type="InterPro" id="IPR033308">
    <property type="entry name" value="PGAP5/Cdc1/Ted1"/>
</dbReference>
<keyword evidence="3" id="KW-1133">Transmembrane helix</keyword>
<evidence type="ECO:0000256" key="1">
    <source>
        <dbReference type="ARBA" id="ARBA00023136"/>
    </source>
</evidence>
<feature type="region of interest" description="Disordered" evidence="2">
    <location>
        <begin position="587"/>
        <end position="623"/>
    </location>
</feature>
<evidence type="ECO:0000256" key="2">
    <source>
        <dbReference type="SAM" id="MobiDB-lite"/>
    </source>
</evidence>
<feature type="compositionally biased region" description="Basic and acidic residues" evidence="2">
    <location>
        <begin position="587"/>
        <end position="596"/>
    </location>
</feature>
<dbReference type="PANTHER" id="PTHR13315">
    <property type="entry name" value="METALLO PHOSPHOESTERASE RELATED"/>
    <property type="match status" value="1"/>
</dbReference>
<evidence type="ECO:0000313" key="4">
    <source>
        <dbReference type="EMBL" id="CAK7270598.1"/>
    </source>
</evidence>
<proteinExistence type="predicted"/>
<comment type="caution">
    <text evidence="4">The sequence shown here is derived from an EMBL/GenBank/DDBJ whole genome shotgun (WGS) entry which is preliminary data.</text>
</comment>
<evidence type="ECO:0000313" key="5">
    <source>
        <dbReference type="Proteomes" id="UP001642501"/>
    </source>
</evidence>
<protein>
    <recommendedName>
        <fullName evidence="6">Polarized growth protein</fullName>
    </recommendedName>
</protein>
<organism evidence="4 5">
    <name type="scientific">Sporothrix epigloea</name>
    <dbReference type="NCBI Taxonomy" id="1892477"/>
    <lineage>
        <taxon>Eukaryota</taxon>
        <taxon>Fungi</taxon>
        <taxon>Dikarya</taxon>
        <taxon>Ascomycota</taxon>
        <taxon>Pezizomycotina</taxon>
        <taxon>Sordariomycetes</taxon>
        <taxon>Sordariomycetidae</taxon>
        <taxon>Ophiostomatales</taxon>
        <taxon>Ophiostomataceae</taxon>
        <taxon>Sporothrix</taxon>
    </lineage>
</organism>
<dbReference type="EMBL" id="CAWUOM010000075">
    <property type="protein sequence ID" value="CAK7270598.1"/>
    <property type="molecule type" value="Genomic_DNA"/>
</dbReference>